<organism evidence="1 2">
    <name type="scientific">Pacificimonas pallii</name>
    <dbReference type="NCBI Taxonomy" id="2827236"/>
    <lineage>
        <taxon>Bacteria</taxon>
        <taxon>Pseudomonadati</taxon>
        <taxon>Pseudomonadota</taxon>
        <taxon>Alphaproteobacteria</taxon>
        <taxon>Sphingomonadales</taxon>
        <taxon>Sphingosinicellaceae</taxon>
        <taxon>Pacificimonas</taxon>
    </lineage>
</organism>
<gene>
    <name evidence="1" type="ORF">KCG44_08675</name>
</gene>
<sequence length="459" mass="49174">MGLENLDGFFLTAPLATPDLKRIVEDLREELSGLEVDYQTELTRYAAMMSKLTKMESKTKFVHDEIVKATSVFTPPPPGEEETVFDVLDQHVYQPMAYIESGIGGAGGALWLVGKAGPKTFHALSKIGRISGIANKVGKSARWTKVARFGSKLGALAVAFFIVDFGIQLSTASKINAHFRENETELKTQIKKAGKAVQDVKDVVAEGDEVVQQILDETGAASVDDYVRIMNEGIAAIGEQAANFGAARRMLLDGLASEMVARYIPGLPQEALETLEKKLDAERALASGASDAEVSDSTGLTLVQVAGISKLQRARMSLLSGGTVEEVAEATALSTVVVTGEDEMLHEDLQMAWKTIAERAQSSAISARILVSREAVAQFYKQLDAKARLFEGVEPGTVATTLEIDDAARVDGWAEDLAVARKAIGLLKATAPQARREDDLAADFLLPVSIVRAIPAAAA</sequence>
<evidence type="ECO:0000313" key="1">
    <source>
        <dbReference type="EMBL" id="MBV7256859.1"/>
    </source>
</evidence>
<dbReference type="RefSeq" id="WP_218445682.1">
    <property type="nucleotide sequence ID" value="NZ_JAGSPA010000003.1"/>
</dbReference>
<name>A0ABS6SEQ5_9SPHN</name>
<dbReference type="Proteomes" id="UP000722336">
    <property type="component" value="Unassembled WGS sequence"/>
</dbReference>
<accession>A0ABS6SEQ5</accession>
<reference evidence="1 2" key="1">
    <citation type="submission" date="2021-04" db="EMBL/GenBank/DDBJ databases">
        <authorList>
            <person name="Pira H."/>
            <person name="Risdian C."/>
            <person name="Wink J."/>
        </authorList>
    </citation>
    <scope>NUCLEOTIDE SEQUENCE [LARGE SCALE GENOMIC DNA]</scope>
    <source>
        <strain evidence="1 2">WHA3</strain>
    </source>
</reference>
<comment type="caution">
    <text evidence="1">The sequence shown here is derived from an EMBL/GenBank/DDBJ whole genome shotgun (WGS) entry which is preliminary data.</text>
</comment>
<proteinExistence type="predicted"/>
<keyword evidence="2" id="KW-1185">Reference proteome</keyword>
<protein>
    <submittedName>
        <fullName evidence="1">Uncharacterized protein</fullName>
    </submittedName>
</protein>
<evidence type="ECO:0000313" key="2">
    <source>
        <dbReference type="Proteomes" id="UP000722336"/>
    </source>
</evidence>
<dbReference type="EMBL" id="JAGSPA010000003">
    <property type="protein sequence ID" value="MBV7256859.1"/>
    <property type="molecule type" value="Genomic_DNA"/>
</dbReference>